<sequence>MKRSRRVVLTLMGSAAVGAVSMGFAKRERPCGPGLEAVPGIDGRPYCRPSYGGFGGTLHNMHGHGHGGHGGHGHGGGG</sequence>
<reference evidence="2 3" key="1">
    <citation type="submission" date="2016-03" db="EMBL/GenBank/DDBJ databases">
        <title>Draft Genome Sequence of the Strain BR 10245 (Bradyrhizobium sp.) isolated from nodules of Centrolobium paraense.</title>
        <authorList>
            <person name="Simoes-Araujo J.L.Sr."/>
            <person name="Barauna A.C."/>
            <person name="Silva K."/>
            <person name="Zilli J.E."/>
        </authorList>
    </citation>
    <scope>NUCLEOTIDE SEQUENCE [LARGE SCALE GENOMIC DNA]</scope>
    <source>
        <strain evidence="2 3">BR 10245</strain>
    </source>
</reference>
<feature type="signal peptide" evidence="1">
    <location>
        <begin position="1"/>
        <end position="19"/>
    </location>
</feature>
<evidence type="ECO:0000313" key="2">
    <source>
        <dbReference type="EMBL" id="OAF15616.1"/>
    </source>
</evidence>
<comment type="caution">
    <text evidence="2">The sequence shown here is derived from an EMBL/GenBank/DDBJ whole genome shotgun (WGS) entry which is preliminary data.</text>
</comment>
<evidence type="ECO:0000313" key="3">
    <source>
        <dbReference type="Proteomes" id="UP000076959"/>
    </source>
</evidence>
<keyword evidence="1" id="KW-0732">Signal</keyword>
<dbReference type="AlphaFoldDB" id="A0A176Z7A8"/>
<dbReference type="EMBL" id="LUUB01000022">
    <property type="protein sequence ID" value="OAF15616.1"/>
    <property type="molecule type" value="Genomic_DNA"/>
</dbReference>
<organism evidence="2 3">
    <name type="scientific">Bradyrhizobium centrolobii</name>
    <dbReference type="NCBI Taxonomy" id="1505087"/>
    <lineage>
        <taxon>Bacteria</taxon>
        <taxon>Pseudomonadati</taxon>
        <taxon>Pseudomonadota</taxon>
        <taxon>Alphaproteobacteria</taxon>
        <taxon>Hyphomicrobiales</taxon>
        <taxon>Nitrobacteraceae</taxon>
        <taxon>Bradyrhizobium</taxon>
    </lineage>
</organism>
<protein>
    <submittedName>
        <fullName evidence="2">Uncharacterized protein</fullName>
    </submittedName>
</protein>
<accession>A0A176Z7A8</accession>
<proteinExistence type="predicted"/>
<keyword evidence="3" id="KW-1185">Reference proteome</keyword>
<dbReference type="STRING" id="1505087.AYJ54_40385"/>
<evidence type="ECO:0000256" key="1">
    <source>
        <dbReference type="SAM" id="SignalP"/>
    </source>
</evidence>
<feature type="chain" id="PRO_5008055644" evidence="1">
    <location>
        <begin position="20"/>
        <end position="78"/>
    </location>
</feature>
<dbReference type="RefSeq" id="WP_063696624.1">
    <property type="nucleotide sequence ID" value="NZ_LUUB01000022.1"/>
</dbReference>
<dbReference type="OrthoDB" id="8251760at2"/>
<name>A0A176Z7A8_9BRAD</name>
<dbReference type="Proteomes" id="UP000076959">
    <property type="component" value="Unassembled WGS sequence"/>
</dbReference>
<gene>
    <name evidence="2" type="ORF">AYJ54_40385</name>
</gene>